<evidence type="ECO:0000313" key="4">
    <source>
        <dbReference type="EMBL" id="CAD7272173.1"/>
    </source>
</evidence>
<evidence type="ECO:0000259" key="3">
    <source>
        <dbReference type="PROSITE" id="PS51433"/>
    </source>
</evidence>
<dbReference type="Gene3D" id="1.10.150.50">
    <property type="entry name" value="Transcription Factor, Ets-1"/>
    <property type="match status" value="1"/>
</dbReference>
<dbReference type="InterPro" id="IPR003118">
    <property type="entry name" value="Pointed_dom"/>
</dbReference>
<dbReference type="SMART" id="SM00251">
    <property type="entry name" value="SAM_PNT"/>
    <property type="match status" value="1"/>
</dbReference>
<evidence type="ECO:0000256" key="2">
    <source>
        <dbReference type="ARBA" id="ARBA00023125"/>
    </source>
</evidence>
<reference evidence="4" key="1">
    <citation type="submission" date="2020-11" db="EMBL/GenBank/DDBJ databases">
        <authorList>
            <person name="Tran Van P."/>
        </authorList>
    </citation>
    <scope>NUCLEOTIDE SEQUENCE</scope>
</reference>
<gene>
    <name evidence="4" type="ORF">NMOB1V02_LOCUS118</name>
</gene>
<dbReference type="FunFam" id="1.10.150.50:FF:000014">
    <property type="entry name" value="Protein c-ets-1 isoform 1"/>
    <property type="match status" value="1"/>
</dbReference>
<proteinExistence type="inferred from homology"/>
<protein>
    <recommendedName>
        <fullName evidence="3">PNT domain-containing protein</fullName>
    </recommendedName>
</protein>
<accession>A0A7R9BEJ6</accession>
<dbReference type="SUPFAM" id="SSF47769">
    <property type="entry name" value="SAM/Pointed domain"/>
    <property type="match status" value="1"/>
</dbReference>
<dbReference type="OrthoDB" id="10067219at2759"/>
<dbReference type="InterPro" id="IPR013761">
    <property type="entry name" value="SAM/pointed_sf"/>
</dbReference>
<dbReference type="PROSITE" id="PS51433">
    <property type="entry name" value="PNT"/>
    <property type="match status" value="1"/>
</dbReference>
<organism evidence="4">
    <name type="scientific">Notodromas monacha</name>
    <dbReference type="NCBI Taxonomy" id="399045"/>
    <lineage>
        <taxon>Eukaryota</taxon>
        <taxon>Metazoa</taxon>
        <taxon>Ecdysozoa</taxon>
        <taxon>Arthropoda</taxon>
        <taxon>Crustacea</taxon>
        <taxon>Oligostraca</taxon>
        <taxon>Ostracoda</taxon>
        <taxon>Podocopa</taxon>
        <taxon>Podocopida</taxon>
        <taxon>Cypridocopina</taxon>
        <taxon>Cypridoidea</taxon>
        <taxon>Cyprididae</taxon>
        <taxon>Notodromas</taxon>
    </lineage>
</organism>
<feature type="domain" description="PNT" evidence="3">
    <location>
        <begin position="50"/>
        <end position="135"/>
    </location>
</feature>
<dbReference type="EMBL" id="CAJPEX010000008">
    <property type="protein sequence ID" value="CAG0912325.1"/>
    <property type="molecule type" value="Genomic_DNA"/>
</dbReference>
<keyword evidence="2" id="KW-0238">DNA-binding</keyword>
<keyword evidence="5" id="KW-1185">Reference proteome</keyword>
<dbReference type="EMBL" id="OA882045">
    <property type="protein sequence ID" value="CAD7272173.1"/>
    <property type="molecule type" value="Genomic_DNA"/>
</dbReference>
<evidence type="ECO:0000256" key="1">
    <source>
        <dbReference type="ARBA" id="ARBA00005562"/>
    </source>
</evidence>
<dbReference type="Pfam" id="PF02198">
    <property type="entry name" value="SAM_PNT"/>
    <property type="match status" value="1"/>
</dbReference>
<evidence type="ECO:0000313" key="5">
    <source>
        <dbReference type="Proteomes" id="UP000678499"/>
    </source>
</evidence>
<dbReference type="GO" id="GO:0043565">
    <property type="term" value="F:sequence-specific DNA binding"/>
    <property type="evidence" value="ECO:0007669"/>
    <property type="project" value="InterPro"/>
</dbReference>
<comment type="similarity">
    <text evidence="1">Belongs to the ETS family.</text>
</comment>
<name>A0A7R9BEJ6_9CRUS</name>
<dbReference type="Proteomes" id="UP000678499">
    <property type="component" value="Unassembled WGS sequence"/>
</dbReference>
<dbReference type="AlphaFoldDB" id="A0A7R9BEJ6"/>
<sequence length="232" mass="26444">METDTLAEPGSTASPARPISINCSFPDDLPSQMPPLTPGTNTKMNEALKASYASWDKERERVKVPRDPMQWTDAHVAQWLLWATREFSLEGLQPELLFMPGKDMCALGREKFLSLTPPFMGDILWEHLDILQKESLRQSIFSTLFVVWGITRRLSQYTYVLNGVTSLWGHLSRFSTGHWLLRVLGADRKTRAIAVWSCVGEETRVFLCAEQRQDPTSVRTWTSRTADNKKVN</sequence>